<dbReference type="EMBL" id="HE572590">
    <property type="protein sequence ID" value="CCC42963.1"/>
    <property type="molecule type" value="Genomic_DNA"/>
</dbReference>
<dbReference type="Proteomes" id="UP000008896">
    <property type="component" value="Chromosome"/>
</dbReference>
<reference evidence="2 3" key="1">
    <citation type="journal article" date="2012" name="PLoS Negl. Trop. Dis.">
        <title>The Genome of Mycobacterium Africanum West African 2 Reveals a Lineage-Specific Locus and Genome Erosion Common to the M. tuberculosis Complex.</title>
        <authorList>
            <person name="Bentley S.D."/>
            <person name="Comas I."/>
            <person name="Bryant J.M."/>
            <person name="Walker D."/>
            <person name="Smith N.H."/>
            <person name="Harris S.R."/>
            <person name="Thurston S."/>
            <person name="Gagneux S."/>
            <person name="Wood J."/>
            <person name="Antonio M."/>
            <person name="Quail M.A."/>
            <person name="Gehre F."/>
            <person name="Adegbola R.A."/>
            <person name="Parkhill J."/>
            <person name="de Jong B.C."/>
        </authorList>
    </citation>
    <scope>NUCLEOTIDE SEQUENCE [LARGE SCALE GENOMIC DNA]</scope>
    <source>
        <strain evidence="2 3">CIPT 140010059</strain>
    </source>
</reference>
<name>A0AB72XJN6_MYCCP</name>
<gene>
    <name evidence="2" type="ordered locus">MCAN_06231</name>
</gene>
<evidence type="ECO:0008006" key="4">
    <source>
        <dbReference type="Google" id="ProtNLM"/>
    </source>
</evidence>
<organism evidence="2 3">
    <name type="scientific">Mycobacterium canettii (strain CIPT 140010059)</name>
    <dbReference type="NCBI Taxonomy" id="1048245"/>
    <lineage>
        <taxon>Bacteria</taxon>
        <taxon>Bacillati</taxon>
        <taxon>Actinomycetota</taxon>
        <taxon>Actinomycetes</taxon>
        <taxon>Mycobacteriales</taxon>
        <taxon>Mycobacteriaceae</taxon>
        <taxon>Mycobacterium</taxon>
        <taxon>Mycobacterium tuberculosis complex</taxon>
    </lineage>
</organism>
<accession>A0AB72XJN6</accession>
<dbReference type="KEGG" id="mce:MCAN_06231"/>
<reference evidence="2 3" key="2">
    <citation type="journal article" date="2013" name="Nat. Genet.">
        <title>Genomic analysis of smooth tubercle bacilli provides insights into ancestry and pathoadaptation of Mycobacterium tuberculosis.</title>
        <authorList>
            <person name="Supply P."/>
            <person name="Marceau M."/>
            <person name="Mangenot S."/>
            <person name="Roche D."/>
            <person name="Rouanet C."/>
            <person name="Khanna V."/>
            <person name="Majlessi L."/>
            <person name="Criscuolo A."/>
            <person name="Tap J."/>
            <person name="Pawlik A."/>
            <person name="Fiette L."/>
            <person name="Orgeur M."/>
            <person name="Fabre M."/>
            <person name="Parmentier C."/>
            <person name="Frigui W."/>
            <person name="Simeone R."/>
            <person name="Boritsch E.C."/>
            <person name="Debrie A.S."/>
            <person name="Willery E."/>
            <person name="Walker D."/>
            <person name="Quail M.A."/>
            <person name="Ma L."/>
            <person name="Bouchier C."/>
            <person name="Salvignol G."/>
            <person name="Sayes F."/>
            <person name="Cascioferro A."/>
            <person name="Seemann T."/>
            <person name="Barbe V."/>
            <person name="Locht C."/>
            <person name="Gutierrez M.C."/>
            <person name="Leclerc C."/>
            <person name="Bentley S.D."/>
            <person name="Stinear T.P."/>
            <person name="Brisse S."/>
            <person name="Medigue C."/>
            <person name="Parkhill J."/>
            <person name="Cruveiller S."/>
            <person name="Brosch R."/>
        </authorList>
    </citation>
    <scope>NUCLEOTIDE SEQUENCE [LARGE SCALE GENOMIC DNA]</scope>
    <source>
        <strain evidence="2 3">CIPT 140010059</strain>
    </source>
</reference>
<feature type="compositionally biased region" description="Basic residues" evidence="1">
    <location>
        <begin position="8"/>
        <end position="25"/>
    </location>
</feature>
<proteinExistence type="predicted"/>
<evidence type="ECO:0000313" key="2">
    <source>
        <dbReference type="EMBL" id="CCC42963.1"/>
    </source>
</evidence>
<protein>
    <recommendedName>
        <fullName evidence="4">DNA-binding protein</fullName>
    </recommendedName>
</protein>
<feature type="region of interest" description="Disordered" evidence="1">
    <location>
        <begin position="1"/>
        <end position="25"/>
    </location>
</feature>
<sequence length="206" mass="22559">MGALPMRSAHRRVLHRAQPRARRQAHPRIYQDTQGAHMNYEFTLAVDRDPTEMADKLFDIAEGDLVPEGGTGVNVVHVCRQADSFATALLQTVEDVESTGLVVTGIASNDLVSLRDIAARLGRTYESVRLIAAGKRGPGGFPTPLSTGQWSLYSWAEVSAWFSRSHGTEAPSAYDREIAAADHLIRARRILGGDKVRQQLGKLITT</sequence>
<evidence type="ECO:0000256" key="1">
    <source>
        <dbReference type="SAM" id="MobiDB-lite"/>
    </source>
</evidence>
<dbReference type="AlphaFoldDB" id="A0AB72XJN6"/>
<evidence type="ECO:0000313" key="3">
    <source>
        <dbReference type="Proteomes" id="UP000008896"/>
    </source>
</evidence>